<keyword evidence="4" id="KW-1185">Reference proteome</keyword>
<feature type="transmembrane region" description="Helical" evidence="2">
    <location>
        <begin position="41"/>
        <end position="61"/>
    </location>
</feature>
<feature type="region of interest" description="Disordered" evidence="1">
    <location>
        <begin position="490"/>
        <end position="527"/>
    </location>
</feature>
<dbReference type="Pfam" id="PF14286">
    <property type="entry name" value="DHHW"/>
    <property type="match status" value="2"/>
</dbReference>
<dbReference type="InterPro" id="IPR025945">
    <property type="entry name" value="DHHW"/>
</dbReference>
<protein>
    <recommendedName>
        <fullName evidence="5">AlgX/AlgJ SGNH hydrolase-like domain-containing protein</fullName>
    </recommendedName>
</protein>
<feature type="region of interest" description="Disordered" evidence="1">
    <location>
        <begin position="132"/>
        <end position="157"/>
    </location>
</feature>
<evidence type="ECO:0000313" key="3">
    <source>
        <dbReference type="EMBL" id="MCF2653049.1"/>
    </source>
</evidence>
<organism evidence="3 4">
    <name type="scientific">Anaeromassilibacillus senegalensis</name>
    <dbReference type="NCBI Taxonomy" id="1673717"/>
    <lineage>
        <taxon>Bacteria</taxon>
        <taxon>Bacillati</taxon>
        <taxon>Bacillota</taxon>
        <taxon>Clostridia</taxon>
        <taxon>Eubacteriales</taxon>
        <taxon>Acutalibacteraceae</taxon>
        <taxon>Anaeromassilibacillus</taxon>
    </lineage>
</organism>
<dbReference type="EMBL" id="JAFBIT010000003">
    <property type="protein sequence ID" value="MCF2653049.1"/>
    <property type="molecule type" value="Genomic_DNA"/>
</dbReference>
<feature type="compositionally biased region" description="Polar residues" evidence="1">
    <location>
        <begin position="495"/>
        <end position="504"/>
    </location>
</feature>
<dbReference type="RefSeq" id="WP_235324076.1">
    <property type="nucleotide sequence ID" value="NZ_JAFBIT010000003.1"/>
</dbReference>
<dbReference type="Proteomes" id="UP001299220">
    <property type="component" value="Unassembled WGS sequence"/>
</dbReference>
<evidence type="ECO:0000256" key="2">
    <source>
        <dbReference type="SAM" id="Phobius"/>
    </source>
</evidence>
<feature type="compositionally biased region" description="Low complexity" evidence="1">
    <location>
        <begin position="505"/>
        <end position="517"/>
    </location>
</feature>
<name>A0ABS9CPI3_9FIRM</name>
<comment type="caution">
    <text evidence="3">The sequence shown here is derived from an EMBL/GenBank/DDBJ whole genome shotgun (WGS) entry which is preliminary data.</text>
</comment>
<proteinExistence type="predicted"/>
<feature type="compositionally biased region" description="Polar residues" evidence="1">
    <location>
        <begin position="144"/>
        <end position="157"/>
    </location>
</feature>
<keyword evidence="2" id="KW-0472">Membrane</keyword>
<evidence type="ECO:0008006" key="5">
    <source>
        <dbReference type="Google" id="ProtNLM"/>
    </source>
</evidence>
<reference evidence="3 4" key="1">
    <citation type="submission" date="2020-12" db="EMBL/GenBank/DDBJ databases">
        <title>Whole genome sequences of gut porcine anaerobes.</title>
        <authorList>
            <person name="Kubasova T."/>
            <person name="Jahodarova E."/>
            <person name="Rychlik I."/>
        </authorList>
    </citation>
    <scope>NUCLEOTIDE SEQUENCE [LARGE SCALE GENOMIC DNA]</scope>
    <source>
        <strain evidence="3 4">An867</strain>
    </source>
</reference>
<gene>
    <name evidence="3" type="ORF">JQM67_10590</name>
</gene>
<evidence type="ECO:0000256" key="1">
    <source>
        <dbReference type="SAM" id="MobiDB-lite"/>
    </source>
</evidence>
<evidence type="ECO:0000313" key="4">
    <source>
        <dbReference type="Proteomes" id="UP001299220"/>
    </source>
</evidence>
<accession>A0ABS9CPI3</accession>
<sequence length="527" mass="58441">MNSESFYDDSLNEIPANEKRATSLRDRKAEKRSLLETRLSMISLTAMALFLLLAALFLLVFPRSEKSQIEKRELAKFPSFSLESYFSGAFTSGVTTFYDDTVPYRDNFKNLSNEIKNVFGMKLFSASGSANVSSKGDDEDAENTESSATPVPTSTGNILEGVASRNMALPAASAADEPYQRDYTAEENGSLEWVNNLLMVNWDGHWRCMEPFGGGSGSDYVDALNELQSLVSQNVTIWSMPAPTSSAIYTPKNAIDYVADQGKCFDEIAAKLNPGIRSVNVVDVMRKHTEENIYCRTDHHWQPRGAYYAARTFAEAADVPFTDISSYTSGYNEGFVGTMYGFSQDSRLLNDPEDFVYYVPSAKYQAYYYDSSFNYQFSDDLFAEVDVANSYLMFMGGDSWVVKVDTEVKNGRKLLVVKDSFGNAEIPYYTSSFEQIYVVDVREFHRNLVNFIGTTGVTDVLFTMSAYSVVGDNASNITNLIHQDADSTIVDEHPTGNTASSTPAPDNTTSDNSASSDPDVHDDDPQA</sequence>
<keyword evidence="2" id="KW-1133">Transmembrane helix</keyword>
<keyword evidence="2" id="KW-0812">Transmembrane</keyword>